<reference evidence="5" key="1">
    <citation type="submission" date="2018-05" db="EMBL/GenBank/DDBJ databases">
        <authorList>
            <person name="Lanie J.A."/>
            <person name="Ng W.-L."/>
            <person name="Kazmierczak K.M."/>
            <person name="Andrzejewski T.M."/>
            <person name="Davidsen T.M."/>
            <person name="Wayne K.J."/>
            <person name="Tettelin H."/>
            <person name="Glass J.I."/>
            <person name="Rusch D."/>
            <person name="Podicherti R."/>
            <person name="Tsui H.-C.T."/>
            <person name="Winkler M.E."/>
        </authorList>
    </citation>
    <scope>NUCLEOTIDE SEQUENCE</scope>
</reference>
<keyword evidence="3" id="KW-0443">Lipid metabolism</keyword>
<dbReference type="Gene3D" id="3.40.50.12780">
    <property type="entry name" value="N-terminal domain of ligase-like"/>
    <property type="match status" value="1"/>
</dbReference>
<dbReference type="PROSITE" id="PS00455">
    <property type="entry name" value="AMP_BINDING"/>
    <property type="match status" value="1"/>
</dbReference>
<name>A0A382AVI6_9ZZZZ</name>
<gene>
    <name evidence="5" type="ORF">METZ01_LOCUS158302</name>
</gene>
<dbReference type="GO" id="GO:0004467">
    <property type="term" value="F:long-chain fatty acid-CoA ligase activity"/>
    <property type="evidence" value="ECO:0007669"/>
    <property type="project" value="TreeGrafter"/>
</dbReference>
<keyword evidence="1" id="KW-0436">Ligase</keyword>
<accession>A0A382AVI6</accession>
<evidence type="ECO:0000313" key="5">
    <source>
        <dbReference type="EMBL" id="SVB05448.1"/>
    </source>
</evidence>
<protein>
    <recommendedName>
        <fullName evidence="4">AMP-dependent synthetase/ligase domain-containing protein</fullName>
    </recommendedName>
</protein>
<dbReference type="PANTHER" id="PTHR43272">
    <property type="entry name" value="LONG-CHAIN-FATTY-ACID--COA LIGASE"/>
    <property type="match status" value="1"/>
</dbReference>
<keyword evidence="2" id="KW-0276">Fatty acid metabolism</keyword>
<evidence type="ECO:0000259" key="4">
    <source>
        <dbReference type="Pfam" id="PF00501"/>
    </source>
</evidence>
<dbReference type="PANTHER" id="PTHR43272:SF32">
    <property type="entry name" value="AMP-DEPENDENT SYNTHETASE_LIGASE DOMAIN-CONTAINING PROTEIN"/>
    <property type="match status" value="1"/>
</dbReference>
<feature type="domain" description="AMP-dependent synthetase/ligase" evidence="4">
    <location>
        <begin position="13"/>
        <end position="402"/>
    </location>
</feature>
<dbReference type="CDD" id="cd05907">
    <property type="entry name" value="VL_LC_FACS_like"/>
    <property type="match status" value="1"/>
</dbReference>
<organism evidence="5">
    <name type="scientific">marine metagenome</name>
    <dbReference type="NCBI Taxonomy" id="408172"/>
    <lineage>
        <taxon>unclassified sequences</taxon>
        <taxon>metagenomes</taxon>
        <taxon>ecological metagenomes</taxon>
    </lineage>
</organism>
<sequence length="592" mass="64420">MSEMYAPDNLISNAEKYPNEPAMSWKESGQWVTMTWSQYLDYTMDIAKAMIAMGFEAGDHSAVFSYNRAEWYGAAHAAMCCGGSNAGAYHTSSSEEVEHVIGNSDAKIVFLGGNPMDGGITEKKCSYRLSRVLPNLDKVEKVVVMDGIDMPNDHRVVSWSDFIASGSGVPDSAVHERISAIGADDLAALVYTSGTSGPAKGVMSTHGNFAFEISAVSKLQSYNRGDGYVSWMPLAHTFGAAVDLIGWPYFGFHMRVVDGPLNSVDYMKECQGALFVSVPRLYEKIYSNLVAGLGGKVKLLPVPVLGGIIKKKAKEKIGFSNVVFAITGAAPISTDILNLFHKLGIPLYEGYGLTETTAGATIGHHTANKIGSVGKAFEGTEIKIADNGEILIRGPHIMKGYYKDPEATAEVMDGDWFKSGDIGRLDEDGFLYITGRIKEIFVSSGGKNIPPLLVEETMKSIPIISQCVLIGDARKYCSALMTLDVGVILRDKFGLDGATEVPKNPVDQIAKLSELGHDLSEFTDSAEVRAEIDAEVQRLNQKFSNPEQIKKFTILPRDLDIDKGEVTATLKLRRKQINENWADEIEAMYADA</sequence>
<dbReference type="InterPro" id="IPR000873">
    <property type="entry name" value="AMP-dep_synth/lig_dom"/>
</dbReference>
<dbReference type="InterPro" id="IPR042099">
    <property type="entry name" value="ANL_N_sf"/>
</dbReference>
<dbReference type="EMBL" id="UINC01026993">
    <property type="protein sequence ID" value="SVB05448.1"/>
    <property type="molecule type" value="Genomic_DNA"/>
</dbReference>
<evidence type="ECO:0000256" key="3">
    <source>
        <dbReference type="ARBA" id="ARBA00023098"/>
    </source>
</evidence>
<evidence type="ECO:0000256" key="1">
    <source>
        <dbReference type="ARBA" id="ARBA00022598"/>
    </source>
</evidence>
<dbReference type="InterPro" id="IPR020845">
    <property type="entry name" value="AMP-binding_CS"/>
</dbReference>
<dbReference type="GO" id="GO:0016020">
    <property type="term" value="C:membrane"/>
    <property type="evidence" value="ECO:0007669"/>
    <property type="project" value="TreeGrafter"/>
</dbReference>
<dbReference type="Pfam" id="PF23562">
    <property type="entry name" value="AMP-binding_C_3"/>
    <property type="match status" value="1"/>
</dbReference>
<evidence type="ECO:0000256" key="2">
    <source>
        <dbReference type="ARBA" id="ARBA00022832"/>
    </source>
</evidence>
<dbReference type="AlphaFoldDB" id="A0A382AVI6"/>
<dbReference type="Pfam" id="PF00501">
    <property type="entry name" value="AMP-binding"/>
    <property type="match status" value="1"/>
</dbReference>
<dbReference type="SUPFAM" id="SSF56801">
    <property type="entry name" value="Acetyl-CoA synthetase-like"/>
    <property type="match status" value="1"/>
</dbReference>
<proteinExistence type="predicted"/>
<dbReference type="GO" id="GO:0005783">
    <property type="term" value="C:endoplasmic reticulum"/>
    <property type="evidence" value="ECO:0007669"/>
    <property type="project" value="TreeGrafter"/>
</dbReference>